<name>H9FBQ2_MACMU</name>
<protein>
    <submittedName>
        <fullName evidence="2">Actin, cytoplasmic 1</fullName>
    </submittedName>
</protein>
<evidence type="ECO:0000313" key="2">
    <source>
        <dbReference type="EMBL" id="AFE72061.1"/>
    </source>
</evidence>
<feature type="region of interest" description="Disordered" evidence="1">
    <location>
        <begin position="1"/>
        <end position="21"/>
    </location>
</feature>
<gene>
    <name evidence="2" type="primary">ACTA1</name>
</gene>
<dbReference type="EMBL" id="JU328305">
    <property type="protein sequence ID" value="AFE72061.1"/>
    <property type="molecule type" value="mRNA"/>
</dbReference>
<dbReference type="Pfam" id="PF00022">
    <property type="entry name" value="Actin"/>
    <property type="match status" value="1"/>
</dbReference>
<dbReference type="HOGENOM" id="CLU_027965_0_2_1"/>
<dbReference type="InterPro" id="IPR043129">
    <property type="entry name" value="ATPase_NBD"/>
</dbReference>
<reference evidence="2" key="1">
    <citation type="journal article" date="2014" name="Biol. Direct">
        <title>A new rhesus macaque assembly and annotation for next-generation sequencing analyses.</title>
        <authorList>
            <person name="Zimin A.V."/>
            <person name="Cornish A.S."/>
            <person name="Maudhoo M.D."/>
            <person name="Gibbs R.M."/>
            <person name="Zhang X."/>
            <person name="Pandey S."/>
            <person name="Meehan D.T."/>
            <person name="Wipfler K."/>
            <person name="Bosinger S.E."/>
            <person name="Johnson Z.P."/>
            <person name="Tharp G.K."/>
            <person name="Marcais G."/>
            <person name="Roberts M."/>
            <person name="Ferguson B."/>
            <person name="Fox H.S."/>
            <person name="Treangen T."/>
            <person name="Salzberg S.L."/>
            <person name="Yorke J.A."/>
            <person name="Norgren R.B.Jr."/>
        </authorList>
    </citation>
    <scope>NUCLEOTIDE SEQUENCE</scope>
    <source>
        <tissue evidence="2">Caudate</tissue>
    </source>
</reference>
<evidence type="ECO:0000256" key="1">
    <source>
        <dbReference type="SAM" id="MobiDB-lite"/>
    </source>
</evidence>
<dbReference type="InterPro" id="IPR004001">
    <property type="entry name" value="Actin_CS"/>
</dbReference>
<dbReference type="PROSITE" id="PS00432">
    <property type="entry name" value="ACTINS_2"/>
    <property type="match status" value="1"/>
</dbReference>
<dbReference type="AlphaFoldDB" id="H9FBQ2"/>
<dbReference type="SUPFAM" id="SSF53067">
    <property type="entry name" value="Actin-like ATPase domain"/>
    <property type="match status" value="1"/>
</dbReference>
<dbReference type="InterPro" id="IPR004000">
    <property type="entry name" value="Actin"/>
</dbReference>
<accession>H9FBQ2</accession>
<organism evidence="2">
    <name type="scientific">Macaca mulatta</name>
    <name type="common">Rhesus macaque</name>
    <dbReference type="NCBI Taxonomy" id="9544"/>
    <lineage>
        <taxon>Eukaryota</taxon>
        <taxon>Metazoa</taxon>
        <taxon>Chordata</taxon>
        <taxon>Craniata</taxon>
        <taxon>Vertebrata</taxon>
        <taxon>Euteleostomi</taxon>
        <taxon>Mammalia</taxon>
        <taxon>Eutheria</taxon>
        <taxon>Euarchontoglires</taxon>
        <taxon>Primates</taxon>
        <taxon>Haplorrhini</taxon>
        <taxon>Catarrhini</taxon>
        <taxon>Cercopithecidae</taxon>
        <taxon>Cercopithecinae</taxon>
        <taxon>Macaca</taxon>
    </lineage>
</organism>
<sequence length="21" mass="2541">MWISKQEYDESGPSIVHRKCF</sequence>
<proteinExistence type="evidence at transcript level"/>
<feature type="non-terminal residue" evidence="2">
    <location>
        <position position="1"/>
    </location>
</feature>
<dbReference type="Gene3D" id="3.30.420.40">
    <property type="match status" value="1"/>
</dbReference>